<evidence type="ECO:0000256" key="6">
    <source>
        <dbReference type="ARBA" id="ARBA00023136"/>
    </source>
</evidence>
<feature type="transmembrane region" description="Helical" evidence="7">
    <location>
        <begin position="127"/>
        <end position="148"/>
    </location>
</feature>
<protein>
    <submittedName>
        <fullName evidence="10">Cation transporter</fullName>
    </submittedName>
</protein>
<dbReference type="InterPro" id="IPR058533">
    <property type="entry name" value="Cation_efflux_TM"/>
</dbReference>
<dbReference type="InterPro" id="IPR027469">
    <property type="entry name" value="Cation_efflux_TMD_sf"/>
</dbReference>
<keyword evidence="3" id="KW-0813">Transport</keyword>
<comment type="caution">
    <text evidence="10">The sequence shown here is derived from an EMBL/GenBank/DDBJ whole genome shotgun (WGS) entry which is preliminary data.</text>
</comment>
<accession>A0ABR7VXQ8</accession>
<keyword evidence="6 7" id="KW-0472">Membrane</keyword>
<dbReference type="SUPFAM" id="SSF161111">
    <property type="entry name" value="Cation efflux protein transmembrane domain-like"/>
    <property type="match status" value="1"/>
</dbReference>
<evidence type="ECO:0000259" key="8">
    <source>
        <dbReference type="Pfam" id="PF01545"/>
    </source>
</evidence>
<feature type="transmembrane region" description="Helical" evidence="7">
    <location>
        <begin position="193"/>
        <end position="211"/>
    </location>
</feature>
<dbReference type="Gene3D" id="1.20.1510.10">
    <property type="entry name" value="Cation efflux protein transmembrane domain"/>
    <property type="match status" value="1"/>
</dbReference>
<feature type="transmembrane region" description="Helical" evidence="7">
    <location>
        <begin position="94"/>
        <end position="112"/>
    </location>
</feature>
<evidence type="ECO:0000256" key="4">
    <source>
        <dbReference type="ARBA" id="ARBA00022692"/>
    </source>
</evidence>
<dbReference type="PANTHER" id="PTHR43840:SF15">
    <property type="entry name" value="MITOCHONDRIAL METAL TRANSPORTER 1-RELATED"/>
    <property type="match status" value="1"/>
</dbReference>
<feature type="transmembrane region" description="Helical" evidence="7">
    <location>
        <begin position="169"/>
        <end position="187"/>
    </location>
</feature>
<evidence type="ECO:0000256" key="1">
    <source>
        <dbReference type="ARBA" id="ARBA00004141"/>
    </source>
</evidence>
<dbReference type="PANTHER" id="PTHR43840">
    <property type="entry name" value="MITOCHONDRIAL METAL TRANSPORTER 1-RELATED"/>
    <property type="match status" value="1"/>
</dbReference>
<evidence type="ECO:0000313" key="10">
    <source>
        <dbReference type="EMBL" id="MBD1260746.1"/>
    </source>
</evidence>
<sequence>MGKKRNSKRKILERNPNAISKKGLKTTLVGIIISAFLAIIKGLGGIFGHSYALIADAIESASDVLTSAMLWAGLKWSSKPPDENHPYGHGKIEALVAIGIAIALIIAGGIIVRDSIIHIFEPHKSPAPYTLIILVVVVATKELLYRYVLKTGDEINSSAVKADAFHHRSDAITSIAAFIGISIALIGGEGFEIADDFAALIAAGIILFNAYKIARSSVRELLDEAVEPEFRNEVIRLAEAVPEVVRVERCHSRKMGTAFHIDMHIWIDGELTVTEGHDIAHKVKERLFRSYSEILDVHIHIEPSKERNVKMTEL</sequence>
<dbReference type="Gene3D" id="3.30.70.1350">
    <property type="entry name" value="Cation efflux protein, cytoplasmic domain"/>
    <property type="match status" value="1"/>
</dbReference>
<dbReference type="Proteomes" id="UP000651837">
    <property type="component" value="Unassembled WGS sequence"/>
</dbReference>
<evidence type="ECO:0000256" key="2">
    <source>
        <dbReference type="ARBA" id="ARBA00008114"/>
    </source>
</evidence>
<dbReference type="Pfam" id="PF01545">
    <property type="entry name" value="Cation_efflux"/>
    <property type="match status" value="1"/>
</dbReference>
<comment type="subcellular location">
    <subcellularLocation>
        <location evidence="1">Membrane</location>
        <topology evidence="1">Multi-pass membrane protein</topology>
    </subcellularLocation>
</comment>
<keyword evidence="5 7" id="KW-1133">Transmembrane helix</keyword>
<dbReference type="InterPro" id="IPR036837">
    <property type="entry name" value="Cation_efflux_CTD_sf"/>
</dbReference>
<evidence type="ECO:0000313" key="11">
    <source>
        <dbReference type="Proteomes" id="UP000651837"/>
    </source>
</evidence>
<dbReference type="EMBL" id="JACWLN010000003">
    <property type="protein sequence ID" value="MBD1260746.1"/>
    <property type="molecule type" value="Genomic_DNA"/>
</dbReference>
<evidence type="ECO:0000256" key="5">
    <source>
        <dbReference type="ARBA" id="ARBA00022989"/>
    </source>
</evidence>
<feature type="transmembrane region" description="Helical" evidence="7">
    <location>
        <begin position="53"/>
        <end position="74"/>
    </location>
</feature>
<evidence type="ECO:0000256" key="7">
    <source>
        <dbReference type="SAM" id="Phobius"/>
    </source>
</evidence>
<dbReference type="NCBIfam" id="TIGR01297">
    <property type="entry name" value="CDF"/>
    <property type="match status" value="1"/>
</dbReference>
<dbReference type="InterPro" id="IPR002524">
    <property type="entry name" value="Cation_efflux"/>
</dbReference>
<feature type="domain" description="Cation efflux protein transmembrane" evidence="8">
    <location>
        <begin position="28"/>
        <end position="222"/>
    </location>
</feature>
<keyword evidence="4 7" id="KW-0812">Transmembrane</keyword>
<dbReference type="InterPro" id="IPR050291">
    <property type="entry name" value="CDF_Transporter"/>
</dbReference>
<dbReference type="SUPFAM" id="SSF160240">
    <property type="entry name" value="Cation efflux protein cytoplasmic domain-like"/>
    <property type="match status" value="1"/>
</dbReference>
<name>A0ABR7VXQ8_9FLAO</name>
<dbReference type="InterPro" id="IPR027470">
    <property type="entry name" value="Cation_efflux_CTD"/>
</dbReference>
<proteinExistence type="inferred from homology"/>
<feature type="transmembrane region" description="Helical" evidence="7">
    <location>
        <begin position="28"/>
        <end position="47"/>
    </location>
</feature>
<feature type="domain" description="Cation efflux protein cytoplasmic" evidence="9">
    <location>
        <begin position="227"/>
        <end position="303"/>
    </location>
</feature>
<organism evidence="10 11">
    <name type="scientific">Maribacter polysiphoniae</name>
    <dbReference type="NCBI Taxonomy" id="429344"/>
    <lineage>
        <taxon>Bacteria</taxon>
        <taxon>Pseudomonadati</taxon>
        <taxon>Bacteroidota</taxon>
        <taxon>Flavobacteriia</taxon>
        <taxon>Flavobacteriales</taxon>
        <taxon>Flavobacteriaceae</taxon>
        <taxon>Maribacter</taxon>
    </lineage>
</organism>
<comment type="similarity">
    <text evidence="2">Belongs to the cation diffusion facilitator (CDF) transporter (TC 2.A.4) family.</text>
</comment>
<reference evidence="10 11" key="1">
    <citation type="submission" date="2020-07" db="EMBL/GenBank/DDBJ databases">
        <title>The draft genome sequence of Maribacter polysiphoniae KCTC 22021.</title>
        <authorList>
            <person name="Mu L."/>
        </authorList>
    </citation>
    <scope>NUCLEOTIDE SEQUENCE [LARGE SCALE GENOMIC DNA]</scope>
    <source>
        <strain evidence="10 11">KCTC 22021</strain>
    </source>
</reference>
<dbReference type="Pfam" id="PF16916">
    <property type="entry name" value="ZT_dimer"/>
    <property type="match status" value="1"/>
</dbReference>
<evidence type="ECO:0000256" key="3">
    <source>
        <dbReference type="ARBA" id="ARBA00022448"/>
    </source>
</evidence>
<keyword evidence="11" id="KW-1185">Reference proteome</keyword>
<gene>
    <name evidence="10" type="ORF">HZY62_09120</name>
</gene>
<evidence type="ECO:0000259" key="9">
    <source>
        <dbReference type="Pfam" id="PF16916"/>
    </source>
</evidence>